<dbReference type="GO" id="GO:0045944">
    <property type="term" value="P:positive regulation of transcription by RNA polymerase II"/>
    <property type="evidence" value="ECO:0007669"/>
    <property type="project" value="TreeGrafter"/>
</dbReference>
<feature type="domain" description="C2H2-type" evidence="11">
    <location>
        <begin position="11"/>
        <end position="41"/>
    </location>
</feature>
<evidence type="ECO:0000256" key="4">
    <source>
        <dbReference type="ARBA" id="ARBA00022737"/>
    </source>
</evidence>
<evidence type="ECO:0000256" key="8">
    <source>
        <dbReference type="ARBA" id="ARBA00038089"/>
    </source>
</evidence>
<evidence type="ECO:0000259" key="11">
    <source>
        <dbReference type="PROSITE" id="PS50157"/>
    </source>
</evidence>
<dbReference type="PANTHER" id="PTHR47257">
    <property type="entry name" value="PH-RESPONSE TRANSCRIPTION FACTOR PACC/RIM101"/>
    <property type="match status" value="1"/>
</dbReference>
<evidence type="ECO:0000313" key="13">
    <source>
        <dbReference type="Proteomes" id="UP000249464"/>
    </source>
</evidence>
<evidence type="ECO:0000256" key="9">
    <source>
        <dbReference type="PROSITE-ProRule" id="PRU00042"/>
    </source>
</evidence>
<feature type="compositionally biased region" description="Polar residues" evidence="10">
    <location>
        <begin position="339"/>
        <end position="364"/>
    </location>
</feature>
<evidence type="ECO:0000313" key="12">
    <source>
        <dbReference type="EMBL" id="SGY80203.1"/>
    </source>
</evidence>
<sequence>MAPHKNGVDENICRWDDCGAEFSDPDALYDHITSLHIGRKSAGTLSLECKWTGCNSKASKRDHLTSHARVHINLKPHVCEICSKAFKRPQDLKKHEKIHTEEHHVNHKHSKAVTVPSGAPREVSTAIDPITQNKSHDSHPFQPNQHHAVPVQQMQQQMGMPSAYGFASYPFGFPVFGQAAAGQSVDLSAFIAHQQQLNAQAVAGMHMGPMGYPTLPAYGVPHHAEPFPQVGQHPHQAQQAHAAAQAHAMQQMFAAQNAAMFPYGQAALPYMQPGAMPIHLAPSAPNADVRRASAPAPVAAPNNAPKPSSLYPSLPQALNGLGRPNAPAYTSVPVKTEDQPSPANSAHSSQGSYYPNSFHSSSVSPRVPALSPPSYSSPENLASPFSEQDSDSGSAKHSNAGRGKKRGFEEAAGQFFGDLKNKRFQDEDAVGVHLDALSQFLLSPESVAPSLTPARSKDGHSSSSSICSDYSTQAEVNQINELLLSLGQTIESKDLNEFLPAPQQQQQHVQPNAIPQPPYTTSMYPSLAQMDRQYARAPTGSTMYGHHITDPMRPGKSIAAPTLVNDLRAPQYTTVDRLHHAAPMSYRDQQQSFDDHEEDSVAARKSYSSSIRTTSFDEMEEEPNTLAPICASSSPSSGSNLLSGRASLTLPSIASIVPPHPTESTAPVTLPSIRALLDAVETTARNDASTSSPSPSPSASSSSSSSSSPVSPPLRSALYPKAPVRSFSTDSKASTSTVRPGSSSGVVDRLTHRVHKLDVHPASIQDDEDEDASPLEVSSDEDEDSDHPSNSKRIRFESPEPMEQEDDDTSEGPRQQADAWAQANLIKQRRMFVLKTLIAHFNASYRAKLAAKASQTPSASATATAA</sequence>
<dbReference type="InterPro" id="IPR050806">
    <property type="entry name" value="pacC/RIM101"/>
</dbReference>
<evidence type="ECO:0000256" key="6">
    <source>
        <dbReference type="ARBA" id="ARBA00022833"/>
    </source>
</evidence>
<dbReference type="Gene3D" id="3.30.160.60">
    <property type="entry name" value="Classic Zinc Finger"/>
    <property type="match status" value="2"/>
</dbReference>
<feature type="compositionally biased region" description="Basic and acidic residues" evidence="10">
    <location>
        <begin position="786"/>
        <end position="798"/>
    </location>
</feature>
<keyword evidence="2" id="KW-0678">Repressor</keyword>
<organism evidence="12 13">
    <name type="scientific">Microbotryum silenes-dioicae</name>
    <dbReference type="NCBI Taxonomy" id="796604"/>
    <lineage>
        <taxon>Eukaryota</taxon>
        <taxon>Fungi</taxon>
        <taxon>Dikarya</taxon>
        <taxon>Basidiomycota</taxon>
        <taxon>Pucciniomycotina</taxon>
        <taxon>Microbotryomycetes</taxon>
        <taxon>Microbotryales</taxon>
        <taxon>Microbotryaceae</taxon>
        <taxon>Microbotryum</taxon>
    </lineage>
</organism>
<dbReference type="InterPro" id="IPR013087">
    <property type="entry name" value="Znf_C2H2_type"/>
</dbReference>
<name>A0A2X0MCN8_9BASI</name>
<dbReference type="PROSITE" id="PS50157">
    <property type="entry name" value="ZINC_FINGER_C2H2_2"/>
    <property type="match status" value="3"/>
</dbReference>
<dbReference type="Pfam" id="PF00096">
    <property type="entry name" value="zf-C2H2"/>
    <property type="match status" value="1"/>
</dbReference>
<dbReference type="FunFam" id="3.30.160.60:FF:002343">
    <property type="entry name" value="Zinc finger protein 33A"/>
    <property type="match status" value="1"/>
</dbReference>
<evidence type="ECO:0000256" key="7">
    <source>
        <dbReference type="ARBA" id="ARBA00023242"/>
    </source>
</evidence>
<keyword evidence="6" id="KW-0862">Zinc</keyword>
<evidence type="ECO:0000256" key="3">
    <source>
        <dbReference type="ARBA" id="ARBA00022723"/>
    </source>
</evidence>
<dbReference type="AlphaFoldDB" id="A0A2X0MCN8"/>
<dbReference type="Proteomes" id="UP000249464">
    <property type="component" value="Unassembled WGS sequence"/>
</dbReference>
<gene>
    <name evidence="12" type="primary">BQ5605_C008g05326</name>
    <name evidence="12" type="ORF">BQ5605_C008G05326</name>
</gene>
<dbReference type="PROSITE" id="PS00028">
    <property type="entry name" value="ZINC_FINGER_C2H2_1"/>
    <property type="match status" value="2"/>
</dbReference>
<feature type="domain" description="C2H2-type" evidence="11">
    <location>
        <begin position="77"/>
        <end position="104"/>
    </location>
</feature>
<feature type="region of interest" description="Disordered" evidence="10">
    <location>
        <begin position="287"/>
        <end position="407"/>
    </location>
</feature>
<feature type="region of interest" description="Disordered" evidence="10">
    <location>
        <begin position="588"/>
        <end position="643"/>
    </location>
</feature>
<feature type="compositionally biased region" description="Polar residues" evidence="10">
    <location>
        <begin position="373"/>
        <end position="397"/>
    </location>
</feature>
<keyword evidence="13" id="KW-1185">Reference proteome</keyword>
<dbReference type="GO" id="GO:0008270">
    <property type="term" value="F:zinc ion binding"/>
    <property type="evidence" value="ECO:0007669"/>
    <property type="project" value="UniProtKB-KW"/>
</dbReference>
<reference evidence="12 13" key="1">
    <citation type="submission" date="2016-11" db="EMBL/GenBank/DDBJ databases">
        <authorList>
            <person name="Jaros S."/>
            <person name="Januszkiewicz K."/>
            <person name="Wedrychowicz H."/>
        </authorList>
    </citation>
    <scope>NUCLEOTIDE SEQUENCE [LARGE SCALE GENOMIC DNA]</scope>
</reference>
<keyword evidence="5 9" id="KW-0863">Zinc-finger</keyword>
<keyword evidence="4" id="KW-0677">Repeat</keyword>
<dbReference type="SMART" id="SM00355">
    <property type="entry name" value="ZnF_C2H2"/>
    <property type="match status" value="3"/>
</dbReference>
<evidence type="ECO:0000256" key="10">
    <source>
        <dbReference type="SAM" id="MobiDB-lite"/>
    </source>
</evidence>
<comment type="similarity">
    <text evidence="8">Belongs to the pacC/RIM101 family.</text>
</comment>
<comment type="subcellular location">
    <subcellularLocation>
        <location evidence="1">Nucleus</location>
    </subcellularLocation>
</comment>
<feature type="compositionally biased region" description="Polar residues" evidence="10">
    <location>
        <begin position="606"/>
        <end position="616"/>
    </location>
</feature>
<dbReference type="STRING" id="796604.A0A2X0MCN8"/>
<accession>A0A2X0MCN8</accession>
<protein>
    <submittedName>
        <fullName evidence="12">BQ5605_C008g05326 protein</fullName>
    </submittedName>
</protein>
<keyword evidence="3" id="KW-0479">Metal-binding</keyword>
<feature type="region of interest" description="Disordered" evidence="10">
    <location>
        <begin position="102"/>
        <end position="121"/>
    </location>
</feature>
<feature type="compositionally biased region" description="Low complexity" evidence="10">
    <location>
        <begin position="689"/>
        <end position="709"/>
    </location>
</feature>
<proteinExistence type="inferred from homology"/>
<dbReference type="PANTHER" id="PTHR47257:SF1">
    <property type="entry name" value="PH-RESPONSE TRANSCRIPTION FACTOR PACC_RIM101"/>
    <property type="match status" value="1"/>
</dbReference>
<dbReference type="SUPFAM" id="SSF57667">
    <property type="entry name" value="beta-beta-alpha zinc fingers"/>
    <property type="match status" value="2"/>
</dbReference>
<dbReference type="GO" id="GO:0005634">
    <property type="term" value="C:nucleus"/>
    <property type="evidence" value="ECO:0007669"/>
    <property type="project" value="UniProtKB-SubCell"/>
</dbReference>
<feature type="domain" description="C2H2-type" evidence="11">
    <location>
        <begin position="47"/>
        <end position="76"/>
    </location>
</feature>
<keyword evidence="7" id="KW-0539">Nucleus</keyword>
<evidence type="ECO:0000256" key="1">
    <source>
        <dbReference type="ARBA" id="ARBA00004123"/>
    </source>
</evidence>
<dbReference type="EMBL" id="FQNC01000048">
    <property type="protein sequence ID" value="SGY80203.1"/>
    <property type="molecule type" value="Genomic_DNA"/>
</dbReference>
<evidence type="ECO:0000256" key="5">
    <source>
        <dbReference type="ARBA" id="ARBA00022771"/>
    </source>
</evidence>
<feature type="compositionally biased region" description="Acidic residues" evidence="10">
    <location>
        <begin position="765"/>
        <end position="785"/>
    </location>
</feature>
<feature type="compositionally biased region" description="Low complexity" evidence="10">
    <location>
        <begin position="632"/>
        <end position="643"/>
    </location>
</feature>
<feature type="compositionally biased region" description="Acidic residues" evidence="10">
    <location>
        <begin position="800"/>
        <end position="810"/>
    </location>
</feature>
<feature type="compositionally biased region" description="Polar residues" evidence="10">
    <location>
        <begin position="726"/>
        <end position="745"/>
    </location>
</feature>
<evidence type="ECO:0000256" key="2">
    <source>
        <dbReference type="ARBA" id="ARBA00022491"/>
    </source>
</evidence>
<feature type="region of interest" description="Disordered" evidence="10">
    <location>
        <begin position="682"/>
        <end position="818"/>
    </location>
</feature>
<feature type="compositionally biased region" description="Low complexity" evidence="10">
    <location>
        <begin position="292"/>
        <end position="308"/>
    </location>
</feature>
<dbReference type="InterPro" id="IPR036236">
    <property type="entry name" value="Znf_C2H2_sf"/>
</dbReference>